<organism evidence="1 2">
    <name type="scientific">Papaver atlanticum</name>
    <dbReference type="NCBI Taxonomy" id="357466"/>
    <lineage>
        <taxon>Eukaryota</taxon>
        <taxon>Viridiplantae</taxon>
        <taxon>Streptophyta</taxon>
        <taxon>Embryophyta</taxon>
        <taxon>Tracheophyta</taxon>
        <taxon>Spermatophyta</taxon>
        <taxon>Magnoliopsida</taxon>
        <taxon>Ranunculales</taxon>
        <taxon>Papaveraceae</taxon>
        <taxon>Papaveroideae</taxon>
        <taxon>Papaver</taxon>
    </lineage>
</organism>
<dbReference type="GO" id="GO:0010496">
    <property type="term" value="P:intercellular transport"/>
    <property type="evidence" value="ECO:0007669"/>
    <property type="project" value="TreeGrafter"/>
</dbReference>
<evidence type="ECO:0000313" key="1">
    <source>
        <dbReference type="EMBL" id="KAI3928111.1"/>
    </source>
</evidence>
<comment type="caution">
    <text evidence="1">The sequence shown here is derived from an EMBL/GenBank/DDBJ whole genome shotgun (WGS) entry which is preliminary data.</text>
</comment>
<sequence>MTILLVFFSSVSVRYWIFKNLFRFRIRDEILVRVLLGFVNDPYPNVRIIDLDGLVRLSKLVVGYKNGGLIAQGYDRAVDLFVDRNDCVRADAIRVVCQWGQMLPDSGMEVGEQDWLERKKIELLMKMNQNEKRKSSEVAQLMKSGFNLEDGIC</sequence>
<name>A0AAD4SZR6_9MAGN</name>
<protein>
    <submittedName>
        <fullName evidence="1">Uncharacterized protein</fullName>
    </submittedName>
</protein>
<keyword evidence="2" id="KW-1185">Reference proteome</keyword>
<dbReference type="Proteomes" id="UP001202328">
    <property type="component" value="Unassembled WGS sequence"/>
</dbReference>
<dbReference type="SUPFAM" id="SSF48371">
    <property type="entry name" value="ARM repeat"/>
    <property type="match status" value="1"/>
</dbReference>
<dbReference type="AlphaFoldDB" id="A0AAD4SZR6"/>
<gene>
    <name evidence="1" type="ORF">MKW98_023712</name>
</gene>
<dbReference type="PANTHER" id="PTHR20938">
    <property type="entry name" value="INTEGRATOR COMPLEX SUBUNIT 4"/>
    <property type="match status" value="1"/>
</dbReference>
<reference evidence="1" key="1">
    <citation type="submission" date="2022-04" db="EMBL/GenBank/DDBJ databases">
        <title>A functionally conserved STORR gene fusion in Papaver species that diverged 16.8 million years ago.</title>
        <authorList>
            <person name="Catania T."/>
        </authorList>
    </citation>
    <scope>NUCLEOTIDE SEQUENCE</scope>
    <source>
        <strain evidence="1">S-188037</strain>
    </source>
</reference>
<proteinExistence type="predicted"/>
<dbReference type="InterPro" id="IPR016024">
    <property type="entry name" value="ARM-type_fold"/>
</dbReference>
<dbReference type="EMBL" id="JAJJMB010007708">
    <property type="protein sequence ID" value="KAI3928111.1"/>
    <property type="molecule type" value="Genomic_DNA"/>
</dbReference>
<evidence type="ECO:0000313" key="2">
    <source>
        <dbReference type="Proteomes" id="UP001202328"/>
    </source>
</evidence>
<dbReference type="GO" id="GO:0005768">
    <property type="term" value="C:endosome"/>
    <property type="evidence" value="ECO:0007669"/>
    <property type="project" value="TreeGrafter"/>
</dbReference>
<dbReference type="PANTHER" id="PTHR20938:SF0">
    <property type="entry name" value="INTEGRATOR COMPLEX SUBUNIT 4"/>
    <property type="match status" value="1"/>
</dbReference>
<accession>A0AAD4SZR6</accession>